<accession>A0A8S1HRC2</accession>
<dbReference type="Pfam" id="PF01323">
    <property type="entry name" value="DSBA"/>
    <property type="match status" value="1"/>
</dbReference>
<comment type="caution">
    <text evidence="7">The sequence shown here is derived from an EMBL/GenBank/DDBJ whole genome shotgun (WGS) entry which is preliminary data.</text>
</comment>
<dbReference type="GO" id="GO:0005777">
    <property type="term" value="C:peroxisome"/>
    <property type="evidence" value="ECO:0007669"/>
    <property type="project" value="TreeGrafter"/>
</dbReference>
<proteinExistence type="inferred from homology"/>
<keyword evidence="2 4" id="KW-0808">Transferase</keyword>
<evidence type="ECO:0000259" key="6">
    <source>
        <dbReference type="Pfam" id="PF01323"/>
    </source>
</evidence>
<evidence type="ECO:0000313" key="7">
    <source>
        <dbReference type="EMBL" id="CAD6195610.1"/>
    </source>
</evidence>
<dbReference type="SUPFAM" id="SSF52833">
    <property type="entry name" value="Thioredoxin-like"/>
    <property type="match status" value="1"/>
</dbReference>
<feature type="active site" description="Nucleophile" evidence="5">
    <location>
        <position position="12"/>
    </location>
</feature>
<comment type="catalytic activity">
    <reaction evidence="3 4">
        <text>RX + glutathione = an S-substituted glutathione + a halide anion + H(+)</text>
        <dbReference type="Rhea" id="RHEA:16437"/>
        <dbReference type="ChEBI" id="CHEBI:15378"/>
        <dbReference type="ChEBI" id="CHEBI:16042"/>
        <dbReference type="ChEBI" id="CHEBI:17792"/>
        <dbReference type="ChEBI" id="CHEBI:57925"/>
        <dbReference type="ChEBI" id="CHEBI:90779"/>
        <dbReference type="EC" id="2.5.1.18"/>
    </reaction>
</comment>
<organism evidence="7 8">
    <name type="scientific">Caenorhabditis auriculariae</name>
    <dbReference type="NCBI Taxonomy" id="2777116"/>
    <lineage>
        <taxon>Eukaryota</taxon>
        <taxon>Metazoa</taxon>
        <taxon>Ecdysozoa</taxon>
        <taxon>Nematoda</taxon>
        <taxon>Chromadorea</taxon>
        <taxon>Rhabditida</taxon>
        <taxon>Rhabditina</taxon>
        <taxon>Rhabditomorpha</taxon>
        <taxon>Rhabditoidea</taxon>
        <taxon>Rhabditidae</taxon>
        <taxon>Peloderinae</taxon>
        <taxon>Caenorhabditis</taxon>
    </lineage>
</organism>
<dbReference type="PANTHER" id="PTHR42943:SF3">
    <property type="entry name" value="GLUTATHIONE S-TRANSFERASE KAPPA 1"/>
    <property type="match status" value="1"/>
</dbReference>
<dbReference type="InterPro" id="IPR036249">
    <property type="entry name" value="Thioredoxin-like_sf"/>
</dbReference>
<dbReference type="GO" id="GO:0004364">
    <property type="term" value="F:glutathione transferase activity"/>
    <property type="evidence" value="ECO:0007669"/>
    <property type="project" value="UniProtKB-UniRule"/>
</dbReference>
<dbReference type="EMBL" id="CAJGYM010000057">
    <property type="protein sequence ID" value="CAD6195610.1"/>
    <property type="molecule type" value="Genomic_DNA"/>
</dbReference>
<dbReference type="GO" id="GO:0005739">
    <property type="term" value="C:mitochondrion"/>
    <property type="evidence" value="ECO:0007669"/>
    <property type="project" value="TreeGrafter"/>
</dbReference>
<dbReference type="GO" id="GO:0006749">
    <property type="term" value="P:glutathione metabolic process"/>
    <property type="evidence" value="ECO:0007669"/>
    <property type="project" value="TreeGrafter"/>
</dbReference>
<evidence type="ECO:0000256" key="3">
    <source>
        <dbReference type="ARBA" id="ARBA00047960"/>
    </source>
</evidence>
<dbReference type="Gene3D" id="3.40.30.10">
    <property type="entry name" value="Glutaredoxin"/>
    <property type="match status" value="1"/>
</dbReference>
<dbReference type="PANTHER" id="PTHR42943">
    <property type="entry name" value="GLUTATHIONE S-TRANSFERASE KAPPA"/>
    <property type="match status" value="1"/>
</dbReference>
<evidence type="ECO:0000256" key="1">
    <source>
        <dbReference type="ARBA" id="ARBA00006494"/>
    </source>
</evidence>
<dbReference type="FunFam" id="3.40.30.10:FF:000096">
    <property type="entry name" value="Glutathione S-transferase kappa"/>
    <property type="match status" value="1"/>
</dbReference>
<reference evidence="7" key="1">
    <citation type="submission" date="2020-10" db="EMBL/GenBank/DDBJ databases">
        <authorList>
            <person name="Kikuchi T."/>
        </authorList>
    </citation>
    <scope>NUCLEOTIDE SEQUENCE</scope>
    <source>
        <strain evidence="7">NKZ352</strain>
    </source>
</reference>
<dbReference type="AlphaFoldDB" id="A0A8S1HRC2"/>
<evidence type="ECO:0000256" key="4">
    <source>
        <dbReference type="PIRNR" id="PIRNR006386"/>
    </source>
</evidence>
<keyword evidence="8" id="KW-1185">Reference proteome</keyword>
<evidence type="ECO:0000256" key="5">
    <source>
        <dbReference type="PIRSR" id="PIRSR006386-1"/>
    </source>
</evidence>
<dbReference type="PIRSF" id="PIRSF006386">
    <property type="entry name" value="HCCAis_GSTk"/>
    <property type="match status" value="1"/>
</dbReference>
<gene>
    <name evidence="7" type="ORF">CAUJ_LOCUS11529</name>
</gene>
<sequence>MGRIELYFDVISPYSWIAFEALTKLNEKWNIEIQLKPFYLGEVMKRSGSRPPALVKAKGIFMVADLDRSSKYWGIPLNPCPEFMRWMKTYTTEDAQKVLLTLQKNQPELLEAAAREFWLRLWSRGQKIFEKNDLLEVLKTIGARDIEGTLTESKSSEVANLLEENISTAVDQGAFGAPWIVVHDDNGDEHYIFGSDRMHHIADILSLPLLSKI</sequence>
<dbReference type="GO" id="GO:0004602">
    <property type="term" value="F:glutathione peroxidase activity"/>
    <property type="evidence" value="ECO:0007669"/>
    <property type="project" value="TreeGrafter"/>
</dbReference>
<dbReference type="InterPro" id="IPR001853">
    <property type="entry name" value="DSBA-like_thioredoxin_dom"/>
</dbReference>
<feature type="domain" description="DSBA-like thioredoxin" evidence="6">
    <location>
        <begin position="4"/>
        <end position="205"/>
    </location>
</feature>
<name>A0A8S1HRC2_9PELO</name>
<dbReference type="InterPro" id="IPR014440">
    <property type="entry name" value="HCCAis_GSTk"/>
</dbReference>
<comment type="similarity">
    <text evidence="1 4">Belongs to the GST superfamily. Kappa family.</text>
</comment>
<protein>
    <recommendedName>
        <fullName evidence="4">Glutathione S-transferase kappa</fullName>
        <ecNumber evidence="4">2.5.1.18</ecNumber>
    </recommendedName>
</protein>
<dbReference type="EC" id="2.5.1.18" evidence="4"/>
<dbReference type="OrthoDB" id="4664297at2759"/>
<dbReference type="InterPro" id="IPR051924">
    <property type="entry name" value="GST_Kappa/NadH"/>
</dbReference>
<dbReference type="Proteomes" id="UP000835052">
    <property type="component" value="Unassembled WGS sequence"/>
</dbReference>
<evidence type="ECO:0000256" key="2">
    <source>
        <dbReference type="ARBA" id="ARBA00022679"/>
    </source>
</evidence>
<evidence type="ECO:0000313" key="8">
    <source>
        <dbReference type="Proteomes" id="UP000835052"/>
    </source>
</evidence>